<reference evidence="2 3" key="1">
    <citation type="submission" date="2015-11" db="EMBL/GenBank/DDBJ databases">
        <title>Ensifer anhuiense sp. nov., an effective nitrogen fixation bacterium with Glycine soja.</title>
        <authorList>
            <person name="Yan H."/>
            <person name="Chen W."/>
        </authorList>
    </citation>
    <scope>NUCLEOTIDE SEQUENCE [LARGE SCALE GENOMIC DNA]</scope>
    <source>
        <strain evidence="2 3">LMG 7837</strain>
    </source>
</reference>
<dbReference type="STRING" id="36856.ATB98_04620"/>
<accession>A0A178XWT5</accession>
<evidence type="ECO:0000313" key="2">
    <source>
        <dbReference type="EMBL" id="OAP39616.1"/>
    </source>
</evidence>
<keyword evidence="3" id="KW-1185">Reference proteome</keyword>
<dbReference type="RefSeq" id="WP_066877712.1">
    <property type="nucleotide sequence ID" value="NZ_LNQB01000089.1"/>
</dbReference>
<protein>
    <submittedName>
        <fullName evidence="2">Uncharacterized protein</fullName>
    </submittedName>
</protein>
<feature type="compositionally biased region" description="Polar residues" evidence="1">
    <location>
        <begin position="63"/>
        <end position="77"/>
    </location>
</feature>
<dbReference type="EMBL" id="LNQB01000089">
    <property type="protein sequence ID" value="OAP39616.1"/>
    <property type="molecule type" value="Genomic_DNA"/>
</dbReference>
<proteinExistence type="predicted"/>
<organism evidence="2 3">
    <name type="scientific">Sinorhizobium saheli</name>
    <dbReference type="NCBI Taxonomy" id="36856"/>
    <lineage>
        <taxon>Bacteria</taxon>
        <taxon>Pseudomonadati</taxon>
        <taxon>Pseudomonadota</taxon>
        <taxon>Alphaproteobacteria</taxon>
        <taxon>Hyphomicrobiales</taxon>
        <taxon>Rhizobiaceae</taxon>
        <taxon>Sinorhizobium/Ensifer group</taxon>
        <taxon>Sinorhizobium</taxon>
    </lineage>
</organism>
<dbReference type="AlphaFoldDB" id="A0A178XWT5"/>
<dbReference type="OrthoDB" id="8420503at2"/>
<evidence type="ECO:0000313" key="3">
    <source>
        <dbReference type="Proteomes" id="UP000078507"/>
    </source>
</evidence>
<evidence type="ECO:0000256" key="1">
    <source>
        <dbReference type="SAM" id="MobiDB-lite"/>
    </source>
</evidence>
<sequence length="93" mass="10022">MTTAMAAVLHYVELKSNDRGAPTTPFVKGEGSTSIIKGMTIPMGLHKRNCQGRVIGARRSDKSAASTATLSQRTETSIRPKAPHRFIDPLGNE</sequence>
<dbReference type="Proteomes" id="UP000078507">
    <property type="component" value="Unassembled WGS sequence"/>
</dbReference>
<name>A0A178XWT5_SINSA</name>
<gene>
    <name evidence="2" type="ORF">ATB98_04620</name>
</gene>
<comment type="caution">
    <text evidence="2">The sequence shown here is derived from an EMBL/GenBank/DDBJ whole genome shotgun (WGS) entry which is preliminary data.</text>
</comment>
<feature type="region of interest" description="Disordered" evidence="1">
    <location>
        <begin position="57"/>
        <end position="93"/>
    </location>
</feature>